<evidence type="ECO:0000259" key="3">
    <source>
        <dbReference type="Pfam" id="PF03217"/>
    </source>
</evidence>
<keyword evidence="5" id="KW-1185">Reference proteome</keyword>
<accession>A0A4Z0JP84</accession>
<name>A0A4Z0JP84_9LACO</name>
<feature type="region of interest" description="Disordered" evidence="1">
    <location>
        <begin position="36"/>
        <end position="96"/>
    </location>
</feature>
<gene>
    <name evidence="4" type="ORF">EGT49_01985</name>
</gene>
<evidence type="ECO:0000313" key="5">
    <source>
        <dbReference type="Proteomes" id="UP000298021"/>
    </source>
</evidence>
<feature type="domain" description="S-layer protein C-terminal" evidence="3">
    <location>
        <begin position="518"/>
        <end position="566"/>
    </location>
</feature>
<keyword evidence="2" id="KW-0732">Signal</keyword>
<reference evidence="4 5" key="1">
    <citation type="submission" date="2018-10" db="EMBL/GenBank/DDBJ databases">
        <title>Lactobacillus sp. R7 and Lactobacillus sp. R19 isolated from fermented mustard green product of Taiwan.</title>
        <authorList>
            <person name="Lin S.-T."/>
        </authorList>
    </citation>
    <scope>NUCLEOTIDE SEQUENCE [LARGE SCALE GENOMIC DNA]</scope>
    <source>
        <strain evidence="4 5">BCRC 81127</strain>
    </source>
</reference>
<dbReference type="Proteomes" id="UP000298021">
    <property type="component" value="Unassembled WGS sequence"/>
</dbReference>
<feature type="region of interest" description="Disordered" evidence="1">
    <location>
        <begin position="393"/>
        <end position="441"/>
    </location>
</feature>
<feature type="compositionally biased region" description="Basic and acidic residues" evidence="1">
    <location>
        <begin position="427"/>
        <end position="441"/>
    </location>
</feature>
<dbReference type="InterPro" id="IPR024968">
    <property type="entry name" value="SlpA_C_lactobacillus"/>
</dbReference>
<organism evidence="4 5">
    <name type="scientific">Companilactobacillus suantsaicola</name>
    <dbReference type="NCBI Taxonomy" id="2487723"/>
    <lineage>
        <taxon>Bacteria</taxon>
        <taxon>Bacillati</taxon>
        <taxon>Bacillota</taxon>
        <taxon>Bacilli</taxon>
        <taxon>Lactobacillales</taxon>
        <taxon>Lactobacillaceae</taxon>
        <taxon>Companilactobacillus</taxon>
    </lineage>
</organism>
<feature type="compositionally biased region" description="Polar residues" evidence="1">
    <location>
        <begin position="58"/>
        <end position="80"/>
    </location>
</feature>
<feature type="domain" description="S-layer protein C-terminal" evidence="3">
    <location>
        <begin position="456"/>
        <end position="501"/>
    </location>
</feature>
<dbReference type="OrthoDB" id="2284218at2"/>
<comment type="caution">
    <text evidence="4">The sequence shown here is derived from an EMBL/GenBank/DDBJ whole genome shotgun (WGS) entry which is preliminary data.</text>
</comment>
<feature type="compositionally biased region" description="Low complexity" evidence="1">
    <location>
        <begin position="396"/>
        <end position="426"/>
    </location>
</feature>
<evidence type="ECO:0000313" key="4">
    <source>
        <dbReference type="EMBL" id="TGD24905.1"/>
    </source>
</evidence>
<feature type="signal peptide" evidence="2">
    <location>
        <begin position="1"/>
        <end position="30"/>
    </location>
</feature>
<evidence type="ECO:0000256" key="1">
    <source>
        <dbReference type="SAM" id="MobiDB-lite"/>
    </source>
</evidence>
<feature type="compositionally biased region" description="Basic and acidic residues" evidence="1">
    <location>
        <begin position="43"/>
        <end position="57"/>
    </location>
</feature>
<sequence>MNKRVKYVGIAAATLLAVAPIAAPVMTVSAADNSADTTVNTTKKGDTETKANADDSSKITTDVNKSTNGIDSTNDETTNIDGVENKSKENTETGESTKGLYKVTVSEDGDVISGSIPAIKDGKTIEISFSTSVEGNKLFGDDELMMPTYQGYTVDKAFVSPYVERDDQNNNIIGIKLPNGIPVYTKNGTAVSSKEESNQAIAIAPVFPGGKGQQDLKNSTDITASQKVDAKKWESQMKDKIQLTKNSALLTSSDSTWTYALGTDGWFSMPASGLTPQTDLIDNENKDDFFAHFNANSDRSNLFFDSTHYRVSATVTANDGTFNRNLLFDEVNSYLQQKGGKGVTFHFGVRYVANPRNDNDNGVAFGSPWYLYFENGAKQVASKDVVVLPYNENSEENTNTNTGSSTGTTTNTNNNTNTNTKPTTDNNKNETTETNKDEHKTTPAVEHHAVYATISSTKLYTADGKLITNRQLGANSTWRVDQEKTIDGETYYRVATNEWVKEEKGLEVNVINSVIKTKNDAALYNSQGKKITNRILASNSAWITDRTATINNQLMYRVATDEWIAARDIK</sequence>
<feature type="chain" id="PRO_5021461675" description="S-layer protein C-terminal domain-containing protein" evidence="2">
    <location>
        <begin position="31"/>
        <end position="570"/>
    </location>
</feature>
<dbReference type="RefSeq" id="WP_135371279.1">
    <property type="nucleotide sequence ID" value="NZ_RKLY01000003.1"/>
</dbReference>
<dbReference type="EMBL" id="RKLY01000003">
    <property type="protein sequence ID" value="TGD24905.1"/>
    <property type="molecule type" value="Genomic_DNA"/>
</dbReference>
<protein>
    <recommendedName>
        <fullName evidence="3">S-layer protein C-terminal domain-containing protein</fullName>
    </recommendedName>
</protein>
<dbReference type="AlphaFoldDB" id="A0A4Z0JP84"/>
<proteinExistence type="predicted"/>
<evidence type="ECO:0000256" key="2">
    <source>
        <dbReference type="SAM" id="SignalP"/>
    </source>
</evidence>
<dbReference type="Pfam" id="PF03217">
    <property type="entry name" value="SlpA"/>
    <property type="match status" value="2"/>
</dbReference>